<name>A0AAN6ZE83_9PEZI</name>
<comment type="caution">
    <text evidence="2">The sequence shown here is derived from an EMBL/GenBank/DDBJ whole genome shotgun (WGS) entry which is preliminary data.</text>
</comment>
<organism evidence="2 3">
    <name type="scientific">Trichocladium antarcticum</name>
    <dbReference type="NCBI Taxonomy" id="1450529"/>
    <lineage>
        <taxon>Eukaryota</taxon>
        <taxon>Fungi</taxon>
        <taxon>Dikarya</taxon>
        <taxon>Ascomycota</taxon>
        <taxon>Pezizomycotina</taxon>
        <taxon>Sordariomycetes</taxon>
        <taxon>Sordariomycetidae</taxon>
        <taxon>Sordariales</taxon>
        <taxon>Chaetomiaceae</taxon>
        <taxon>Trichocladium</taxon>
    </lineage>
</organism>
<reference evidence="2" key="2">
    <citation type="submission" date="2023-05" db="EMBL/GenBank/DDBJ databases">
        <authorList>
            <consortium name="Lawrence Berkeley National Laboratory"/>
            <person name="Steindorff A."/>
            <person name="Hensen N."/>
            <person name="Bonometti L."/>
            <person name="Westerberg I."/>
            <person name="Brannstrom I.O."/>
            <person name="Guillou S."/>
            <person name="Cros-Aarteil S."/>
            <person name="Calhoun S."/>
            <person name="Haridas S."/>
            <person name="Kuo A."/>
            <person name="Mondo S."/>
            <person name="Pangilinan J."/>
            <person name="Riley R."/>
            <person name="Labutti K."/>
            <person name="Andreopoulos B."/>
            <person name="Lipzen A."/>
            <person name="Chen C."/>
            <person name="Yanf M."/>
            <person name="Daum C."/>
            <person name="Ng V."/>
            <person name="Clum A."/>
            <person name="Ohm R."/>
            <person name="Martin F."/>
            <person name="Silar P."/>
            <person name="Natvig D."/>
            <person name="Lalanne C."/>
            <person name="Gautier V."/>
            <person name="Ament-Velasquez S.L."/>
            <person name="Kruys A."/>
            <person name="Hutchinson M.I."/>
            <person name="Powell A.J."/>
            <person name="Barry K."/>
            <person name="Miller A.N."/>
            <person name="Grigoriev I.V."/>
            <person name="Debuchy R."/>
            <person name="Gladieux P."/>
            <person name="Thoren M.H."/>
            <person name="Johannesson H."/>
        </authorList>
    </citation>
    <scope>NUCLEOTIDE SEQUENCE</scope>
    <source>
        <strain evidence="2">CBS 123565</strain>
    </source>
</reference>
<reference evidence="2" key="1">
    <citation type="journal article" date="2023" name="Mol. Phylogenet. Evol.">
        <title>Genome-scale phylogeny and comparative genomics of the fungal order Sordariales.</title>
        <authorList>
            <person name="Hensen N."/>
            <person name="Bonometti L."/>
            <person name="Westerberg I."/>
            <person name="Brannstrom I.O."/>
            <person name="Guillou S."/>
            <person name="Cros-Aarteil S."/>
            <person name="Calhoun S."/>
            <person name="Haridas S."/>
            <person name="Kuo A."/>
            <person name="Mondo S."/>
            <person name="Pangilinan J."/>
            <person name="Riley R."/>
            <person name="LaButti K."/>
            <person name="Andreopoulos B."/>
            <person name="Lipzen A."/>
            <person name="Chen C."/>
            <person name="Yan M."/>
            <person name="Daum C."/>
            <person name="Ng V."/>
            <person name="Clum A."/>
            <person name="Steindorff A."/>
            <person name="Ohm R.A."/>
            <person name="Martin F."/>
            <person name="Silar P."/>
            <person name="Natvig D.O."/>
            <person name="Lalanne C."/>
            <person name="Gautier V."/>
            <person name="Ament-Velasquez S.L."/>
            <person name="Kruys A."/>
            <person name="Hutchinson M.I."/>
            <person name="Powell A.J."/>
            <person name="Barry K."/>
            <person name="Miller A.N."/>
            <person name="Grigoriev I.V."/>
            <person name="Debuchy R."/>
            <person name="Gladieux P."/>
            <person name="Hiltunen Thoren M."/>
            <person name="Johannesson H."/>
        </authorList>
    </citation>
    <scope>NUCLEOTIDE SEQUENCE</scope>
    <source>
        <strain evidence="2">CBS 123565</strain>
    </source>
</reference>
<dbReference type="EMBL" id="MU853408">
    <property type="protein sequence ID" value="KAK4134618.1"/>
    <property type="molecule type" value="Genomic_DNA"/>
</dbReference>
<keyword evidence="3" id="KW-1185">Reference proteome</keyword>
<protein>
    <submittedName>
        <fullName evidence="2">Uncharacterized protein</fullName>
    </submittedName>
</protein>
<evidence type="ECO:0000256" key="1">
    <source>
        <dbReference type="SAM" id="MobiDB-lite"/>
    </source>
</evidence>
<evidence type="ECO:0000313" key="3">
    <source>
        <dbReference type="Proteomes" id="UP001304895"/>
    </source>
</evidence>
<evidence type="ECO:0000313" key="2">
    <source>
        <dbReference type="EMBL" id="KAK4134618.1"/>
    </source>
</evidence>
<dbReference type="AlphaFoldDB" id="A0AAN6ZE83"/>
<feature type="region of interest" description="Disordered" evidence="1">
    <location>
        <begin position="1"/>
        <end position="29"/>
    </location>
</feature>
<accession>A0AAN6ZE83</accession>
<gene>
    <name evidence="2" type="ORF">BT67DRAFT_299893</name>
</gene>
<proteinExistence type="predicted"/>
<dbReference type="Proteomes" id="UP001304895">
    <property type="component" value="Unassembled WGS sequence"/>
</dbReference>
<sequence>MERAHLRPGTTCSNTSRDTNRPNSFPRLSHFPLGGKEITNSAVATPICCLATIPPMGSMPDGGIHVRAPVSRPMDSQWLDLMHEGHGNTEIDVGFELQAGPLGMLVDMDLRRGPETHPLPDDWAWGEEGVWNGTANPFGLDLAAPFSFEDDCSGYPDPPYASFASTIPPASYDQAADVTAMTNSVPHENPRHPQGASDPCAPLSLVAFSPDRHALDA</sequence>
<feature type="compositionally biased region" description="Polar residues" evidence="1">
    <location>
        <begin position="10"/>
        <end position="23"/>
    </location>
</feature>